<dbReference type="InterPro" id="IPR036086">
    <property type="entry name" value="ParB/Sulfiredoxin_sf"/>
</dbReference>
<dbReference type="InterPro" id="IPR004437">
    <property type="entry name" value="ParB/RepB/Spo0J"/>
</dbReference>
<dbReference type="Pfam" id="PF02195">
    <property type="entry name" value="ParB_N"/>
    <property type="match status" value="1"/>
</dbReference>
<accession>A0ABY8QNC5</accession>
<evidence type="ECO:0000259" key="3">
    <source>
        <dbReference type="SMART" id="SM00470"/>
    </source>
</evidence>
<organism evidence="4 5">
    <name type="scientific">Tropicibacter oceani</name>
    <dbReference type="NCBI Taxonomy" id="3058420"/>
    <lineage>
        <taxon>Bacteria</taxon>
        <taxon>Pseudomonadati</taxon>
        <taxon>Pseudomonadota</taxon>
        <taxon>Alphaproteobacteria</taxon>
        <taxon>Rhodobacterales</taxon>
        <taxon>Roseobacteraceae</taxon>
        <taxon>Tropicibacter</taxon>
    </lineage>
</organism>
<dbReference type="PANTHER" id="PTHR33375">
    <property type="entry name" value="CHROMOSOME-PARTITIONING PROTEIN PARB-RELATED"/>
    <property type="match status" value="1"/>
</dbReference>
<dbReference type="SMART" id="SM00470">
    <property type="entry name" value="ParB"/>
    <property type="match status" value="1"/>
</dbReference>
<dbReference type="SUPFAM" id="SSF109709">
    <property type="entry name" value="KorB DNA-binding domain-like"/>
    <property type="match status" value="1"/>
</dbReference>
<sequence length="333" mass="36647">MGAELMARKIFNQPPVDETKDEAPSPALPKRGLATGSVGGLRDSLREITANSIRDIDPDKIDQDGVRDRLSLDDDELEALAESIRRHGQQVPILVRPSGQPERYRIIYGRRRLAAIRRIGGTVKAIVRTLDDEASLIAQGQENNLRLDPSFIEKALFLREMEAAGYKPQVIQDALGLTRQGLSNHRVVLNKLPDALIRLIGPAHGVGRRQWTELAGHADAVDLVETVRGALPHDADPMPGAMRFQTALNAVKAAAKRALADAQGQSPVHRGGQRPLKTRDGEEIGTVARDSKSLSVRVSLKTHPEFGQWLDENADDVVQELLARWQNETRQDG</sequence>
<proteinExistence type="inferred from homology"/>
<reference evidence="4 5" key="1">
    <citation type="submission" date="2023-05" db="EMBL/GenBank/DDBJ databases">
        <title>YMD87, complete Genome.</title>
        <authorList>
            <person name="Zhang J."/>
            <person name="Xu X."/>
        </authorList>
    </citation>
    <scope>NUCLEOTIDE SEQUENCE [LARGE SCALE GENOMIC DNA]</scope>
    <source>
        <strain evidence="4 5">YMD87</strain>
        <plasmid evidence="4 5">unnamed1</plasmid>
    </source>
</reference>
<evidence type="ECO:0000313" key="4">
    <source>
        <dbReference type="EMBL" id="WGW05968.1"/>
    </source>
</evidence>
<dbReference type="InterPro" id="IPR037972">
    <property type="entry name" value="RepB_N"/>
</dbReference>
<evidence type="ECO:0000313" key="5">
    <source>
        <dbReference type="Proteomes" id="UP001241605"/>
    </source>
</evidence>
<protein>
    <submittedName>
        <fullName evidence="4">Plasmid partitioning protein RepB</fullName>
    </submittedName>
</protein>
<evidence type="ECO:0000256" key="2">
    <source>
        <dbReference type="SAM" id="MobiDB-lite"/>
    </source>
</evidence>
<feature type="domain" description="ParB-like N-terminal" evidence="3">
    <location>
        <begin position="54"/>
        <end position="144"/>
    </location>
</feature>
<dbReference type="SUPFAM" id="SSF110849">
    <property type="entry name" value="ParB/Sulfiredoxin"/>
    <property type="match status" value="1"/>
</dbReference>
<dbReference type="NCBIfam" id="TIGR03454">
    <property type="entry name" value="partition_RepB"/>
    <property type="match status" value="1"/>
</dbReference>
<keyword evidence="4" id="KW-0614">Plasmid</keyword>
<dbReference type="InterPro" id="IPR050336">
    <property type="entry name" value="Chromosome_partition/occlusion"/>
</dbReference>
<dbReference type="CDD" id="cd16405">
    <property type="entry name" value="RepB_like_N"/>
    <property type="match status" value="1"/>
</dbReference>
<dbReference type="Proteomes" id="UP001241605">
    <property type="component" value="Plasmid unnamed1"/>
</dbReference>
<geneLocation type="plasmid" evidence="4 5">
    <name>unnamed1</name>
</geneLocation>
<keyword evidence="5" id="KW-1185">Reference proteome</keyword>
<dbReference type="PANTHER" id="PTHR33375:SF1">
    <property type="entry name" value="CHROMOSOME-PARTITIONING PROTEIN PARB-RELATED"/>
    <property type="match status" value="1"/>
</dbReference>
<dbReference type="EMBL" id="CP124617">
    <property type="protein sequence ID" value="WGW05968.1"/>
    <property type="molecule type" value="Genomic_DNA"/>
</dbReference>
<evidence type="ECO:0000256" key="1">
    <source>
        <dbReference type="ARBA" id="ARBA00006295"/>
    </source>
</evidence>
<comment type="similarity">
    <text evidence="1">Belongs to the ParB family.</text>
</comment>
<dbReference type="RefSeq" id="WP_282302591.1">
    <property type="nucleotide sequence ID" value="NZ_CP124617.1"/>
</dbReference>
<feature type="region of interest" description="Disordered" evidence="2">
    <location>
        <begin position="259"/>
        <end position="285"/>
    </location>
</feature>
<name>A0ABY8QNC5_9RHOB</name>
<dbReference type="InterPro" id="IPR003115">
    <property type="entry name" value="ParB_N"/>
</dbReference>
<gene>
    <name evidence="4" type="primary">repB</name>
    <name evidence="4" type="ORF">QF118_19045</name>
</gene>
<dbReference type="NCBIfam" id="TIGR00180">
    <property type="entry name" value="parB_part"/>
    <property type="match status" value="1"/>
</dbReference>
<dbReference type="Gene3D" id="3.90.1530.30">
    <property type="match status" value="1"/>
</dbReference>
<dbReference type="InterPro" id="IPR017819">
    <property type="entry name" value="Plasmid_partition_RepB"/>
</dbReference>
<feature type="region of interest" description="Disordered" evidence="2">
    <location>
        <begin position="1"/>
        <end position="39"/>
    </location>
</feature>